<dbReference type="EMBL" id="JBFNXX010000012">
    <property type="protein sequence ID" value="MEW9921104.1"/>
    <property type="molecule type" value="Genomic_DNA"/>
</dbReference>
<dbReference type="InterPro" id="IPR003777">
    <property type="entry name" value="XdhC_CoxI"/>
</dbReference>
<keyword evidence="4" id="KW-1185">Reference proteome</keyword>
<dbReference type="NCBIfam" id="TIGR02964">
    <property type="entry name" value="xanthine_xdhC"/>
    <property type="match status" value="1"/>
</dbReference>
<accession>A0ABV3RQD4</accession>
<dbReference type="PANTHER" id="PTHR30388">
    <property type="entry name" value="ALDEHYDE OXIDOREDUCTASE MOLYBDENUM COFACTOR ASSEMBLY PROTEIN"/>
    <property type="match status" value="1"/>
</dbReference>
<dbReference type="InterPro" id="IPR027051">
    <property type="entry name" value="XdhC_Rossmann_dom"/>
</dbReference>
<name>A0ABV3RQD4_9RHOB</name>
<dbReference type="Pfam" id="PF02625">
    <property type="entry name" value="XdhC_CoxI"/>
    <property type="match status" value="1"/>
</dbReference>
<organism evidence="3 4">
    <name type="scientific">Sulfitobacter sediminis</name>
    <dbReference type="NCBI Taxonomy" id="3234186"/>
    <lineage>
        <taxon>Bacteria</taxon>
        <taxon>Pseudomonadati</taxon>
        <taxon>Pseudomonadota</taxon>
        <taxon>Alphaproteobacteria</taxon>
        <taxon>Rhodobacterales</taxon>
        <taxon>Roseobacteraceae</taxon>
        <taxon>Sulfitobacter</taxon>
    </lineage>
</organism>
<feature type="domain" description="XdhC- CoxI" evidence="1">
    <location>
        <begin position="5"/>
        <end position="55"/>
    </location>
</feature>
<proteinExistence type="predicted"/>
<reference evidence="3 4" key="1">
    <citation type="submission" date="2024-07" db="EMBL/GenBank/DDBJ databases">
        <title>Marimonas sp.nov., isolated from tidal-flat sediment.</title>
        <authorList>
            <person name="Jayan J.N."/>
            <person name="Lee S.S."/>
        </authorList>
    </citation>
    <scope>NUCLEOTIDE SEQUENCE [LARGE SCALE GENOMIC DNA]</scope>
    <source>
        <strain evidence="3 4">MJW-29</strain>
    </source>
</reference>
<comment type="caution">
    <text evidence="3">The sequence shown here is derived from an EMBL/GenBank/DDBJ whole genome shotgun (WGS) entry which is preliminary data.</text>
</comment>
<dbReference type="Proteomes" id="UP001556098">
    <property type="component" value="Unassembled WGS sequence"/>
</dbReference>
<dbReference type="InterPro" id="IPR052698">
    <property type="entry name" value="MoCofactor_Util/Proc"/>
</dbReference>
<gene>
    <name evidence="3" type="primary">xdhC</name>
    <name evidence="3" type="ORF">AB2B41_15935</name>
</gene>
<evidence type="ECO:0000259" key="2">
    <source>
        <dbReference type="Pfam" id="PF13478"/>
    </source>
</evidence>
<dbReference type="Pfam" id="PF13478">
    <property type="entry name" value="XdhC_C"/>
    <property type="match status" value="1"/>
</dbReference>
<evidence type="ECO:0000313" key="4">
    <source>
        <dbReference type="Proteomes" id="UP001556098"/>
    </source>
</evidence>
<dbReference type="InterPro" id="IPR014308">
    <property type="entry name" value="Xanthine_DH_XdhC"/>
</dbReference>
<evidence type="ECO:0000313" key="3">
    <source>
        <dbReference type="EMBL" id="MEW9921104.1"/>
    </source>
</evidence>
<sequence>MISVEIIGVRGSAPRDAGTVMVVDTLESHGTIGGGALEHRAIATARRMLAEGRSTYEETLPLGPGLGQCCGGAVTLRYAEGARAVDRPLDLPLDPALVARATGGALWLWGAGHVGRAVVRALGPLRLFSITWIDSSAERFPAEVPSGVAITPAADMPRLAAHAPRDAHHLIFTYAHDIDLALCAALLRRGFASCGLIGSATKWARFQNRLRAMQLDPESITCPIGDPARGKHPDTIAHSTATALLRWDAHLHDSAPKTRAAV</sequence>
<protein>
    <submittedName>
        <fullName evidence="3">Xanthine dehydrogenase accessory protein XdhC</fullName>
    </submittedName>
</protein>
<evidence type="ECO:0000259" key="1">
    <source>
        <dbReference type="Pfam" id="PF02625"/>
    </source>
</evidence>
<dbReference type="Gene3D" id="3.40.50.720">
    <property type="entry name" value="NAD(P)-binding Rossmann-like Domain"/>
    <property type="match status" value="1"/>
</dbReference>
<dbReference type="PANTHER" id="PTHR30388:SF6">
    <property type="entry name" value="XANTHINE DEHYDROGENASE SUBUNIT A-RELATED"/>
    <property type="match status" value="1"/>
</dbReference>
<dbReference type="RefSeq" id="WP_367878804.1">
    <property type="nucleotide sequence ID" value="NZ_JBFNXX010000012.1"/>
</dbReference>
<feature type="domain" description="XdhC Rossmann" evidence="2">
    <location>
        <begin position="106"/>
        <end position="241"/>
    </location>
</feature>